<dbReference type="Gene3D" id="2.60.120.180">
    <property type="match status" value="1"/>
</dbReference>
<accession>A0A1W1YEU1</accession>
<keyword evidence="2" id="KW-0326">Glycosidase</keyword>
<name>A0A1W1YEU1_9FLAO</name>
<dbReference type="EMBL" id="FWXS01000001">
    <property type="protein sequence ID" value="SMC34675.1"/>
    <property type="molecule type" value="Genomic_DNA"/>
</dbReference>
<evidence type="ECO:0000313" key="4">
    <source>
        <dbReference type="Proteomes" id="UP000192393"/>
    </source>
</evidence>
<proteinExistence type="inferred from homology"/>
<dbReference type="Pfam" id="PF01670">
    <property type="entry name" value="Glyco_hydro_12"/>
    <property type="match status" value="1"/>
</dbReference>
<organism evidence="3 4">
    <name type="scientific">Moheibacter sediminis</name>
    <dbReference type="NCBI Taxonomy" id="1434700"/>
    <lineage>
        <taxon>Bacteria</taxon>
        <taxon>Pseudomonadati</taxon>
        <taxon>Bacteroidota</taxon>
        <taxon>Flavobacteriia</taxon>
        <taxon>Flavobacteriales</taxon>
        <taxon>Weeksellaceae</taxon>
        <taxon>Moheibacter</taxon>
    </lineage>
</organism>
<protein>
    <submittedName>
        <fullName evidence="3">Glycosyl hydrolase family 12</fullName>
    </submittedName>
</protein>
<dbReference type="InterPro" id="IPR013320">
    <property type="entry name" value="ConA-like_dom_sf"/>
</dbReference>
<dbReference type="InterPro" id="IPR002594">
    <property type="entry name" value="GH12"/>
</dbReference>
<keyword evidence="2 3" id="KW-0378">Hydrolase</keyword>
<evidence type="ECO:0000256" key="1">
    <source>
        <dbReference type="ARBA" id="ARBA00005519"/>
    </source>
</evidence>
<dbReference type="GO" id="GO:0000272">
    <property type="term" value="P:polysaccharide catabolic process"/>
    <property type="evidence" value="ECO:0007669"/>
    <property type="project" value="UniProtKB-KW"/>
</dbReference>
<keyword evidence="2" id="KW-0624">Polysaccharide degradation</keyword>
<reference evidence="3 4" key="1">
    <citation type="submission" date="2017-04" db="EMBL/GenBank/DDBJ databases">
        <authorList>
            <person name="Afonso C.L."/>
            <person name="Miller P.J."/>
            <person name="Scott M.A."/>
            <person name="Spackman E."/>
            <person name="Goraichik I."/>
            <person name="Dimitrov K.M."/>
            <person name="Suarez D.L."/>
            <person name="Swayne D.E."/>
        </authorList>
    </citation>
    <scope>NUCLEOTIDE SEQUENCE [LARGE SCALE GENOMIC DNA]</scope>
    <source>
        <strain evidence="3 4">CGMCC 1.12708</strain>
    </source>
</reference>
<sequence length="269" mass="31418">MKYLFHIFNFTFLISCSTTHIISVENPEFTKLKNQADYKDCSGATKQFENFSLINNKWGVYKIKSGNYTQCIYHKDGIFGWEWDAPSKSYGVLGYPELWLGTSAWGLKSEIKQPNYFKKLDELKTLKAEFDTKITATDKKYNLAFDIWLHSESTVAKENIAVELMVWEDYNKFKSHGKKKETIRTSFGTYDMLYGIMKKPEINSKWIYIAFIRTDKRTTGKINLKELLDFLIQKNYISSDLYISSIEFGTEVLNSKGNIIINKYEVEIE</sequence>
<dbReference type="STRING" id="1434700.SAMN06296427_101314"/>
<keyword evidence="4" id="KW-1185">Reference proteome</keyword>
<evidence type="ECO:0000256" key="2">
    <source>
        <dbReference type="RuleBase" id="RU361163"/>
    </source>
</evidence>
<dbReference type="PANTHER" id="PTHR34002">
    <property type="entry name" value="BLR1656 PROTEIN"/>
    <property type="match status" value="1"/>
</dbReference>
<dbReference type="InterPro" id="IPR013319">
    <property type="entry name" value="GH11/12"/>
</dbReference>
<dbReference type="OrthoDB" id="2557744at2"/>
<dbReference type="GO" id="GO:0008810">
    <property type="term" value="F:cellulase activity"/>
    <property type="evidence" value="ECO:0007669"/>
    <property type="project" value="InterPro"/>
</dbReference>
<comment type="similarity">
    <text evidence="1 2">Belongs to the glycosyl hydrolase 12 (cellulase H) family.</text>
</comment>
<evidence type="ECO:0000313" key="3">
    <source>
        <dbReference type="EMBL" id="SMC34675.1"/>
    </source>
</evidence>
<dbReference type="RefSeq" id="WP_159447437.1">
    <property type="nucleotide sequence ID" value="NZ_FWXS01000001.1"/>
</dbReference>
<dbReference type="PANTHER" id="PTHR34002:SF9">
    <property type="entry name" value="XYLOGLUCAN-SPECIFIC ENDO-BETA-1,4-GLUCANASE A"/>
    <property type="match status" value="1"/>
</dbReference>
<keyword evidence="2" id="KW-0119">Carbohydrate metabolism</keyword>
<dbReference type="SUPFAM" id="SSF49899">
    <property type="entry name" value="Concanavalin A-like lectins/glucanases"/>
    <property type="match status" value="1"/>
</dbReference>
<dbReference type="AlphaFoldDB" id="A0A1W1YEU1"/>
<gene>
    <name evidence="3" type="ORF">SAMN06296427_101314</name>
</gene>
<dbReference type="PROSITE" id="PS51257">
    <property type="entry name" value="PROKAR_LIPOPROTEIN"/>
    <property type="match status" value="1"/>
</dbReference>
<dbReference type="Proteomes" id="UP000192393">
    <property type="component" value="Unassembled WGS sequence"/>
</dbReference>